<dbReference type="Gene3D" id="1.25.10.10">
    <property type="entry name" value="Leucine-rich Repeat Variant"/>
    <property type="match status" value="1"/>
</dbReference>
<dbReference type="GO" id="GO:0007018">
    <property type="term" value="P:microtubule-based movement"/>
    <property type="evidence" value="ECO:0007669"/>
    <property type="project" value="TreeGrafter"/>
</dbReference>
<keyword evidence="2" id="KW-1185">Reference proteome</keyword>
<dbReference type="Pfam" id="PF05804">
    <property type="entry name" value="KAP"/>
    <property type="match status" value="1"/>
</dbReference>
<dbReference type="InterPro" id="IPR011989">
    <property type="entry name" value="ARM-like"/>
</dbReference>
<protein>
    <recommendedName>
        <fullName evidence="3">Kinesin-associated protein 3</fullName>
    </recommendedName>
</protein>
<evidence type="ECO:0008006" key="3">
    <source>
        <dbReference type="Google" id="ProtNLM"/>
    </source>
</evidence>
<feature type="non-terminal residue" evidence="1">
    <location>
        <position position="1"/>
    </location>
</feature>
<dbReference type="Proteomes" id="UP000485058">
    <property type="component" value="Unassembled WGS sequence"/>
</dbReference>
<organism evidence="1 2">
    <name type="scientific">Haematococcus lacustris</name>
    <name type="common">Green alga</name>
    <name type="synonym">Haematococcus pluvialis</name>
    <dbReference type="NCBI Taxonomy" id="44745"/>
    <lineage>
        <taxon>Eukaryota</taxon>
        <taxon>Viridiplantae</taxon>
        <taxon>Chlorophyta</taxon>
        <taxon>core chlorophytes</taxon>
        <taxon>Chlorophyceae</taxon>
        <taxon>CS clade</taxon>
        <taxon>Chlamydomonadales</taxon>
        <taxon>Haematococcaceae</taxon>
        <taxon>Haematococcus</taxon>
    </lineage>
</organism>
<dbReference type="InterPro" id="IPR016024">
    <property type="entry name" value="ARM-type_fold"/>
</dbReference>
<reference evidence="1 2" key="1">
    <citation type="submission" date="2020-02" db="EMBL/GenBank/DDBJ databases">
        <title>Draft genome sequence of Haematococcus lacustris strain NIES-144.</title>
        <authorList>
            <person name="Morimoto D."/>
            <person name="Nakagawa S."/>
            <person name="Yoshida T."/>
            <person name="Sawayama S."/>
        </authorList>
    </citation>
    <scope>NUCLEOTIDE SEQUENCE [LARGE SCALE GENOMIC DNA]</scope>
    <source>
        <strain evidence="1 2">NIES-144</strain>
    </source>
</reference>
<comment type="caution">
    <text evidence="1">The sequence shown here is derived from an EMBL/GenBank/DDBJ whole genome shotgun (WGS) entry which is preliminary data.</text>
</comment>
<dbReference type="AlphaFoldDB" id="A0A699ZU32"/>
<evidence type="ECO:0000313" key="1">
    <source>
        <dbReference type="EMBL" id="GFH25455.1"/>
    </source>
</evidence>
<dbReference type="GO" id="GO:0016939">
    <property type="term" value="C:kinesin II complex"/>
    <property type="evidence" value="ECO:0007669"/>
    <property type="project" value="TreeGrafter"/>
</dbReference>
<sequence length="425" mass="49201">MGDVKKKIKPGQMELHPEELAIVVNYEEELYEEDMSHKVHATGMIAQLFRQTENFESLLSHETLLQTLARLMREEMKKSIDLCVNIVSVFFSISNFSQERKLLTLIQKQDRLLYLCLYMLLNLSEDVGVEKKMKKKNVVVYLVKMLDRSNVELLILATTFLKKLSIYKENKEKMVECRIIDKLAKFVPVRNDVLLMSVLRLLHNLSFDGILRDAMVKNGLIPKCVELMVVPRFQPVVLGLLYHISMEDKYKSLFTYSECIPRIYEMLTRVQDLRNTPELIALAVNLTQNGRNAEALCEGDRFDRLIRRAFQTRDELAFKVMRNLAQQEAMSVKRRFGPYIEQMVQLLKLPEITAELFVEVLGCLANLYLPEFDFFNLVRKHDLLRFLATYAQPGAVDDDILLEVVMFVGVLCNEGTAHMLCDSGL</sequence>
<evidence type="ECO:0000313" key="2">
    <source>
        <dbReference type="Proteomes" id="UP000485058"/>
    </source>
</evidence>
<dbReference type="GO" id="GO:0019894">
    <property type="term" value="F:kinesin binding"/>
    <property type="evidence" value="ECO:0007669"/>
    <property type="project" value="InterPro"/>
</dbReference>
<dbReference type="SUPFAM" id="SSF48371">
    <property type="entry name" value="ARM repeat"/>
    <property type="match status" value="1"/>
</dbReference>
<dbReference type="InterPro" id="IPR008658">
    <property type="entry name" value="KAP3"/>
</dbReference>
<name>A0A699ZU32_HAELA</name>
<dbReference type="GO" id="GO:0005930">
    <property type="term" value="C:axoneme"/>
    <property type="evidence" value="ECO:0007669"/>
    <property type="project" value="TreeGrafter"/>
</dbReference>
<proteinExistence type="predicted"/>
<dbReference type="PANTHER" id="PTHR15605:SF2">
    <property type="entry name" value="KINESIN-ASSOCIATED PROTEIN 3"/>
    <property type="match status" value="1"/>
</dbReference>
<accession>A0A699ZU32</accession>
<gene>
    <name evidence="1" type="ORF">HaLaN_23420</name>
</gene>
<feature type="non-terminal residue" evidence="1">
    <location>
        <position position="425"/>
    </location>
</feature>
<dbReference type="SMART" id="SM01297">
    <property type="entry name" value="KAP"/>
    <property type="match status" value="1"/>
</dbReference>
<dbReference type="GO" id="GO:0044782">
    <property type="term" value="P:cilium organization"/>
    <property type="evidence" value="ECO:0007669"/>
    <property type="project" value="TreeGrafter"/>
</dbReference>
<dbReference type="EMBL" id="BLLF01002819">
    <property type="protein sequence ID" value="GFH25455.1"/>
    <property type="molecule type" value="Genomic_DNA"/>
</dbReference>
<dbReference type="PANTHER" id="PTHR15605">
    <property type="entry name" value="KINESIN-ASSOCIATED PROTEINS"/>
    <property type="match status" value="1"/>
</dbReference>
<dbReference type="GO" id="GO:0035869">
    <property type="term" value="C:ciliary transition zone"/>
    <property type="evidence" value="ECO:0007669"/>
    <property type="project" value="TreeGrafter"/>
</dbReference>